<dbReference type="Pfam" id="PF02954">
    <property type="entry name" value="HTH_8"/>
    <property type="match status" value="1"/>
</dbReference>
<dbReference type="InterPro" id="IPR003593">
    <property type="entry name" value="AAA+_ATPase"/>
</dbReference>
<feature type="region of interest" description="Disordered" evidence="18">
    <location>
        <begin position="412"/>
        <end position="459"/>
    </location>
</feature>
<dbReference type="GO" id="GO:0005737">
    <property type="term" value="C:cytoplasm"/>
    <property type="evidence" value="ECO:0007669"/>
    <property type="project" value="UniProtKB-SubCell"/>
</dbReference>
<dbReference type="Gene3D" id="3.40.50.2300">
    <property type="match status" value="1"/>
</dbReference>
<evidence type="ECO:0000256" key="5">
    <source>
        <dbReference type="ARBA" id="ARBA00022553"/>
    </source>
</evidence>
<dbReference type="PANTHER" id="PTHR32071">
    <property type="entry name" value="TRANSCRIPTIONAL REGULATORY PROTEIN"/>
    <property type="match status" value="1"/>
</dbReference>
<dbReference type="InterPro" id="IPR058031">
    <property type="entry name" value="AAA_lid_NorR"/>
</dbReference>
<evidence type="ECO:0000256" key="15">
    <source>
        <dbReference type="ARBA" id="ARBA00031910"/>
    </source>
</evidence>
<sequence length="536" mass="58572">MVRIDTIENLPESKIMESTSGKILIVDDDPIQRRLLQEAVTKFGYRAKLAENGAEAVKIMTGPEGADIDLIILDMVMPELDGIGALTQMRAQKVGTPVIVQTAHGGIDAVVSAMNAGAQDFVVKPVGPERLNVSIRNLLKTSALADEITRFRKQASGTLTFADIITHSPAMERVINLGKRAASSNIPILIEGESGVGKEMIASAIQGSSERRSKPLVTVNCGAIPENLVESILFGHEKGAFTGAVDKHVGKFQEAHGGTLFLDEVGELPSDVQVKLLRALQEGEIDPIGARRPVKVDFRLISATNRRLIDQVKEGVFREDLYYRLNVFPIWIPPLRDRLEDIPSLTRHFLARFAAEEGKPQVSGVSPDAMALLQAYHWPGNIRQLENTVFRAVVLCDGPSLTVDDFPQVASAVDTPSATPSRSYDSRPVETSAAAHRPAPQEQQEPVRRQAAPQPQTAVPSGFELSAPFGFMRNLDNDGHIRKLVDVEEEIIRAAINHYSGRMTEVAKRLGIGRSTLYRKLKEYGLEEHIGKDAAA</sequence>
<dbReference type="Gene3D" id="1.10.10.60">
    <property type="entry name" value="Homeodomain-like"/>
    <property type="match status" value="1"/>
</dbReference>
<proteinExistence type="predicted"/>
<evidence type="ECO:0000256" key="7">
    <source>
        <dbReference type="ARBA" id="ARBA00022840"/>
    </source>
</evidence>
<reference evidence="21 22" key="1">
    <citation type="submission" date="2016-11" db="EMBL/GenBank/DDBJ databases">
        <authorList>
            <person name="Jaros S."/>
            <person name="Januszkiewicz K."/>
            <person name="Wedrychowicz H."/>
        </authorList>
    </citation>
    <scope>NUCLEOTIDE SEQUENCE [LARGE SCALE GENOMIC DNA]</scope>
    <source>
        <strain evidence="21 22">DSM 22153</strain>
    </source>
</reference>
<keyword evidence="8" id="KW-0902">Two-component regulatory system</keyword>
<evidence type="ECO:0000256" key="1">
    <source>
        <dbReference type="ARBA" id="ARBA00004496"/>
    </source>
</evidence>
<keyword evidence="6" id="KW-0547">Nucleotide-binding</keyword>
<dbReference type="PROSITE" id="PS00688">
    <property type="entry name" value="SIGMA54_INTERACT_3"/>
    <property type="match status" value="1"/>
</dbReference>
<dbReference type="InterPro" id="IPR002078">
    <property type="entry name" value="Sigma_54_int"/>
</dbReference>
<evidence type="ECO:0000256" key="13">
    <source>
        <dbReference type="ARBA" id="ARBA00023231"/>
    </source>
</evidence>
<dbReference type="InterPro" id="IPR025662">
    <property type="entry name" value="Sigma_54_int_dom_ATP-bd_1"/>
</dbReference>
<dbReference type="SMART" id="SM00448">
    <property type="entry name" value="REC"/>
    <property type="match status" value="1"/>
</dbReference>
<comment type="function">
    <text evidence="16">Member of the two-component regulatory system NtrB/NtrC, which controls expression of the nitrogen-regulated (ntr) genes in response to nitrogen limitation. Phosphorylated NtrC binds directly to DNA and stimulates the formation of open promoter-sigma54-RNA polymerase complexes.</text>
</comment>
<feature type="domain" description="Sigma-54 factor interaction" evidence="19">
    <location>
        <begin position="164"/>
        <end position="394"/>
    </location>
</feature>
<evidence type="ECO:0000256" key="17">
    <source>
        <dbReference type="PROSITE-ProRule" id="PRU00169"/>
    </source>
</evidence>
<dbReference type="InterPro" id="IPR011006">
    <property type="entry name" value="CheY-like_superfamily"/>
</dbReference>
<dbReference type="STRING" id="735517.SAMN05444272_2642"/>
<dbReference type="PROSITE" id="PS00676">
    <property type="entry name" value="SIGMA54_INTERACT_2"/>
    <property type="match status" value="1"/>
</dbReference>
<evidence type="ECO:0000256" key="3">
    <source>
        <dbReference type="ARBA" id="ARBA00022490"/>
    </source>
</evidence>
<dbReference type="GO" id="GO:0006355">
    <property type="term" value="P:regulation of DNA-templated transcription"/>
    <property type="evidence" value="ECO:0007669"/>
    <property type="project" value="InterPro"/>
</dbReference>
<keyword evidence="4" id="KW-0678">Repressor</keyword>
<dbReference type="PANTHER" id="PTHR32071:SF95">
    <property type="entry name" value="DNA-BINDING TRANSCRIPTIONAL REGULATOR NTRC"/>
    <property type="match status" value="1"/>
</dbReference>
<keyword evidence="11" id="KW-0010">Activator</keyword>
<feature type="compositionally biased region" description="Polar residues" evidence="18">
    <location>
        <begin position="414"/>
        <end position="423"/>
    </location>
</feature>
<dbReference type="GO" id="GO:0000160">
    <property type="term" value="P:phosphorelay signal transduction system"/>
    <property type="evidence" value="ECO:0007669"/>
    <property type="project" value="UniProtKB-KW"/>
</dbReference>
<organism evidence="21 22">
    <name type="scientific">Roseibium suaedae</name>
    <dbReference type="NCBI Taxonomy" id="735517"/>
    <lineage>
        <taxon>Bacteria</taxon>
        <taxon>Pseudomonadati</taxon>
        <taxon>Pseudomonadota</taxon>
        <taxon>Alphaproteobacteria</taxon>
        <taxon>Hyphomicrobiales</taxon>
        <taxon>Stappiaceae</taxon>
        <taxon>Roseibium</taxon>
    </lineage>
</organism>
<evidence type="ECO:0000256" key="4">
    <source>
        <dbReference type="ARBA" id="ARBA00022491"/>
    </source>
</evidence>
<evidence type="ECO:0000256" key="18">
    <source>
        <dbReference type="SAM" id="MobiDB-lite"/>
    </source>
</evidence>
<name>A0A1M7IV28_9HYPH</name>
<dbReference type="FunFam" id="3.40.50.300:FF:000006">
    <property type="entry name" value="DNA-binding transcriptional regulator NtrC"/>
    <property type="match status" value="1"/>
</dbReference>
<gene>
    <name evidence="21" type="ORF">SAMN05444272_2642</name>
</gene>
<accession>A0A1M7IV28</accession>
<keyword evidence="7" id="KW-0067">ATP-binding</keyword>
<evidence type="ECO:0000256" key="6">
    <source>
        <dbReference type="ARBA" id="ARBA00022741"/>
    </source>
</evidence>
<evidence type="ECO:0000256" key="9">
    <source>
        <dbReference type="ARBA" id="ARBA00023015"/>
    </source>
</evidence>
<dbReference type="AlphaFoldDB" id="A0A1M7IV28"/>
<feature type="modified residue" description="4-aspartylphosphate" evidence="17">
    <location>
        <position position="74"/>
    </location>
</feature>
<dbReference type="InterPro" id="IPR001789">
    <property type="entry name" value="Sig_transdc_resp-reg_receiver"/>
</dbReference>
<dbReference type="InterPro" id="IPR025943">
    <property type="entry name" value="Sigma_54_int_dom_ATP-bd_2"/>
</dbReference>
<dbReference type="Pfam" id="PF00158">
    <property type="entry name" value="Sigma54_activat"/>
    <property type="match status" value="1"/>
</dbReference>
<dbReference type="GO" id="GO:0043565">
    <property type="term" value="F:sequence-specific DNA binding"/>
    <property type="evidence" value="ECO:0007669"/>
    <property type="project" value="InterPro"/>
</dbReference>
<dbReference type="Pfam" id="PF25601">
    <property type="entry name" value="AAA_lid_14"/>
    <property type="match status" value="1"/>
</dbReference>
<dbReference type="SUPFAM" id="SSF52172">
    <property type="entry name" value="CheY-like"/>
    <property type="match status" value="1"/>
</dbReference>
<dbReference type="Gene3D" id="3.40.50.300">
    <property type="entry name" value="P-loop containing nucleotide triphosphate hydrolases"/>
    <property type="match status" value="1"/>
</dbReference>
<keyword evidence="9" id="KW-0805">Transcription regulation</keyword>
<dbReference type="Pfam" id="PF00072">
    <property type="entry name" value="Response_reg"/>
    <property type="match status" value="1"/>
</dbReference>
<evidence type="ECO:0000256" key="2">
    <source>
        <dbReference type="ARBA" id="ARBA00019059"/>
    </source>
</evidence>
<comment type="subcellular location">
    <subcellularLocation>
        <location evidence="1">Cytoplasm</location>
    </subcellularLocation>
</comment>
<evidence type="ECO:0000256" key="16">
    <source>
        <dbReference type="ARBA" id="ARBA00043886"/>
    </source>
</evidence>
<dbReference type="SUPFAM" id="SSF52540">
    <property type="entry name" value="P-loop containing nucleoside triphosphate hydrolases"/>
    <property type="match status" value="1"/>
</dbReference>
<evidence type="ECO:0000313" key="22">
    <source>
        <dbReference type="Proteomes" id="UP000186002"/>
    </source>
</evidence>
<dbReference type="InterPro" id="IPR009057">
    <property type="entry name" value="Homeodomain-like_sf"/>
</dbReference>
<dbReference type="InterPro" id="IPR027417">
    <property type="entry name" value="P-loop_NTPase"/>
</dbReference>
<keyword evidence="12" id="KW-0804">Transcription</keyword>
<protein>
    <recommendedName>
        <fullName evidence="2">DNA-binding transcriptional regulator NtrC</fullName>
    </recommendedName>
    <alternativeName>
        <fullName evidence="14">Nitrogen regulation protein NR(I)</fullName>
    </alternativeName>
    <alternativeName>
        <fullName evidence="15">Nitrogen regulator I</fullName>
    </alternativeName>
</protein>
<evidence type="ECO:0000256" key="14">
    <source>
        <dbReference type="ARBA" id="ARBA00029881"/>
    </source>
</evidence>
<evidence type="ECO:0000256" key="11">
    <source>
        <dbReference type="ARBA" id="ARBA00023159"/>
    </source>
</evidence>
<dbReference type="PROSITE" id="PS50110">
    <property type="entry name" value="RESPONSE_REGULATORY"/>
    <property type="match status" value="1"/>
</dbReference>
<dbReference type="CDD" id="cd00009">
    <property type="entry name" value="AAA"/>
    <property type="match status" value="1"/>
</dbReference>
<evidence type="ECO:0000313" key="21">
    <source>
        <dbReference type="EMBL" id="SHM44539.1"/>
    </source>
</evidence>
<keyword evidence="10 21" id="KW-0238">DNA-binding</keyword>
<dbReference type="CDD" id="cd00156">
    <property type="entry name" value="REC"/>
    <property type="match status" value="1"/>
</dbReference>
<dbReference type="EMBL" id="FRBW01000002">
    <property type="protein sequence ID" value="SHM44539.1"/>
    <property type="molecule type" value="Genomic_DNA"/>
</dbReference>
<dbReference type="Proteomes" id="UP000186002">
    <property type="component" value="Unassembled WGS sequence"/>
</dbReference>
<dbReference type="PROSITE" id="PS50045">
    <property type="entry name" value="SIGMA54_INTERACT_4"/>
    <property type="match status" value="1"/>
</dbReference>
<feature type="domain" description="Response regulatory" evidence="20">
    <location>
        <begin position="22"/>
        <end position="139"/>
    </location>
</feature>
<dbReference type="SUPFAM" id="SSF46689">
    <property type="entry name" value="Homeodomain-like"/>
    <property type="match status" value="1"/>
</dbReference>
<evidence type="ECO:0000259" key="19">
    <source>
        <dbReference type="PROSITE" id="PS50045"/>
    </source>
</evidence>
<dbReference type="Gene3D" id="1.10.8.60">
    <property type="match status" value="1"/>
</dbReference>
<evidence type="ECO:0000256" key="10">
    <source>
        <dbReference type="ARBA" id="ARBA00023125"/>
    </source>
</evidence>
<dbReference type="SMART" id="SM00382">
    <property type="entry name" value="AAA"/>
    <property type="match status" value="1"/>
</dbReference>
<keyword evidence="13" id="KW-0535">Nitrogen fixation</keyword>
<evidence type="ECO:0000256" key="12">
    <source>
        <dbReference type="ARBA" id="ARBA00023163"/>
    </source>
</evidence>
<keyword evidence="22" id="KW-1185">Reference proteome</keyword>
<keyword evidence="5 17" id="KW-0597">Phosphoprotein</keyword>
<dbReference type="PRINTS" id="PR01590">
    <property type="entry name" value="HTHFIS"/>
</dbReference>
<dbReference type="GO" id="GO:0005524">
    <property type="term" value="F:ATP binding"/>
    <property type="evidence" value="ECO:0007669"/>
    <property type="project" value="UniProtKB-KW"/>
</dbReference>
<dbReference type="InterPro" id="IPR025944">
    <property type="entry name" value="Sigma_54_int_dom_CS"/>
</dbReference>
<dbReference type="PROSITE" id="PS00675">
    <property type="entry name" value="SIGMA54_INTERACT_1"/>
    <property type="match status" value="1"/>
</dbReference>
<keyword evidence="3" id="KW-0963">Cytoplasm</keyword>
<evidence type="ECO:0000259" key="20">
    <source>
        <dbReference type="PROSITE" id="PS50110"/>
    </source>
</evidence>
<evidence type="ECO:0000256" key="8">
    <source>
        <dbReference type="ARBA" id="ARBA00023012"/>
    </source>
</evidence>
<dbReference type="InterPro" id="IPR002197">
    <property type="entry name" value="HTH_Fis"/>
</dbReference>